<evidence type="ECO:0000313" key="1">
    <source>
        <dbReference type="EMBL" id="MBF1659806.1"/>
    </source>
</evidence>
<organism evidence="1 2">
    <name type="scientific">Rothia mucilaginosa</name>
    <dbReference type="NCBI Taxonomy" id="43675"/>
    <lineage>
        <taxon>Bacteria</taxon>
        <taxon>Bacillati</taxon>
        <taxon>Actinomycetota</taxon>
        <taxon>Actinomycetes</taxon>
        <taxon>Micrococcales</taxon>
        <taxon>Micrococcaceae</taxon>
        <taxon>Rothia</taxon>
    </lineage>
</organism>
<protein>
    <recommendedName>
        <fullName evidence="3">HNH endonuclease</fullName>
    </recommendedName>
</protein>
<dbReference type="AlphaFoldDB" id="A0A930PSK9"/>
<name>A0A930PSK9_9MICC</name>
<sequence>MRTYDELSAIADYFERYKYLRINQGVGERTFGGDRWLNQRFYQSREWKAVRDEVILRDNGFDIGHPDYPINGRIYIHHMNPMQPFDLKHGNPAVLDPKYLISVSMRTHQAIHYGDDGLLPKPLTARLPGDTVLWGKKAI</sequence>
<accession>A0A930PSK9</accession>
<dbReference type="EMBL" id="JABZXL010000026">
    <property type="protein sequence ID" value="MBF1659806.1"/>
    <property type="molecule type" value="Genomic_DNA"/>
</dbReference>
<evidence type="ECO:0008006" key="3">
    <source>
        <dbReference type="Google" id="ProtNLM"/>
    </source>
</evidence>
<evidence type="ECO:0000313" key="2">
    <source>
        <dbReference type="Proteomes" id="UP000713964"/>
    </source>
</evidence>
<reference evidence="1" key="1">
    <citation type="submission" date="2020-04" db="EMBL/GenBank/DDBJ databases">
        <title>Deep metagenomics examines the oral microbiome during advanced dental caries in children, revealing novel taxa and co-occurrences with host molecules.</title>
        <authorList>
            <person name="Baker J.L."/>
            <person name="Morton J.T."/>
            <person name="Dinis M."/>
            <person name="Alvarez R."/>
            <person name="Tran N.C."/>
            <person name="Knight R."/>
            <person name="Edlund A."/>
        </authorList>
    </citation>
    <scope>NUCLEOTIDE SEQUENCE</scope>
    <source>
        <strain evidence="1">JCVI_29_bin.11</strain>
    </source>
</reference>
<dbReference type="Proteomes" id="UP000713964">
    <property type="component" value="Unassembled WGS sequence"/>
</dbReference>
<proteinExistence type="predicted"/>
<gene>
    <name evidence="1" type="ORF">HXO58_08230</name>
</gene>
<comment type="caution">
    <text evidence="1">The sequence shown here is derived from an EMBL/GenBank/DDBJ whole genome shotgun (WGS) entry which is preliminary data.</text>
</comment>